<keyword evidence="1" id="KW-0812">Transmembrane</keyword>
<organism evidence="2 3">
    <name type="scientific">Parahaliea aestuarii</name>
    <dbReference type="NCBI Taxonomy" id="1852021"/>
    <lineage>
        <taxon>Bacteria</taxon>
        <taxon>Pseudomonadati</taxon>
        <taxon>Pseudomonadota</taxon>
        <taxon>Gammaproteobacteria</taxon>
        <taxon>Cellvibrionales</taxon>
        <taxon>Halieaceae</taxon>
        <taxon>Parahaliea</taxon>
    </lineage>
</organism>
<name>A0A5C8ZVV0_9GAMM</name>
<dbReference type="Proteomes" id="UP000321933">
    <property type="component" value="Unassembled WGS sequence"/>
</dbReference>
<reference evidence="2 3" key="1">
    <citation type="submission" date="2019-08" db="EMBL/GenBank/DDBJ databases">
        <title>Parahaliea maris sp. nov., isolated from the surface seawater.</title>
        <authorList>
            <person name="Liu Y."/>
        </authorList>
    </citation>
    <scope>NUCLEOTIDE SEQUENCE [LARGE SCALE GENOMIC DNA]</scope>
    <source>
        <strain evidence="2 3">S2-26</strain>
    </source>
</reference>
<gene>
    <name evidence="2" type="ORF">FVW59_08135</name>
</gene>
<keyword evidence="3" id="KW-1185">Reference proteome</keyword>
<proteinExistence type="predicted"/>
<evidence type="ECO:0000313" key="3">
    <source>
        <dbReference type="Proteomes" id="UP000321933"/>
    </source>
</evidence>
<keyword evidence="1" id="KW-0472">Membrane</keyword>
<evidence type="ECO:0000313" key="2">
    <source>
        <dbReference type="EMBL" id="TXS92665.1"/>
    </source>
</evidence>
<protein>
    <submittedName>
        <fullName evidence="2">Uncharacterized protein</fullName>
    </submittedName>
</protein>
<dbReference type="AlphaFoldDB" id="A0A5C8ZVV0"/>
<feature type="transmembrane region" description="Helical" evidence="1">
    <location>
        <begin position="33"/>
        <end position="52"/>
    </location>
</feature>
<sequence length="82" mass="9557">MQRILWLLYAACALVLALDLVVHRHTEHPWEGIIGFYPAYGFVGCVILVLAAKWMRRLIIRPKDYYQRSDLPPHPSREEDAP</sequence>
<comment type="caution">
    <text evidence="2">The sequence shown here is derived from an EMBL/GenBank/DDBJ whole genome shotgun (WGS) entry which is preliminary data.</text>
</comment>
<accession>A0A5C8ZVV0</accession>
<keyword evidence="1" id="KW-1133">Transmembrane helix</keyword>
<dbReference type="EMBL" id="VRYZ01000003">
    <property type="protein sequence ID" value="TXS92665.1"/>
    <property type="molecule type" value="Genomic_DNA"/>
</dbReference>
<dbReference type="OrthoDB" id="282116at2"/>
<evidence type="ECO:0000256" key="1">
    <source>
        <dbReference type="SAM" id="Phobius"/>
    </source>
</evidence>